<keyword evidence="2" id="KW-1185">Reference proteome</keyword>
<dbReference type="Proteomes" id="UP001151760">
    <property type="component" value="Unassembled WGS sequence"/>
</dbReference>
<comment type="caution">
    <text evidence="1">The sequence shown here is derived from an EMBL/GenBank/DDBJ whole genome shotgun (WGS) entry which is preliminary data.</text>
</comment>
<accession>A0ABQ4XEP5</accession>
<organism evidence="1 2">
    <name type="scientific">Tanacetum coccineum</name>
    <dbReference type="NCBI Taxonomy" id="301880"/>
    <lineage>
        <taxon>Eukaryota</taxon>
        <taxon>Viridiplantae</taxon>
        <taxon>Streptophyta</taxon>
        <taxon>Embryophyta</taxon>
        <taxon>Tracheophyta</taxon>
        <taxon>Spermatophyta</taxon>
        <taxon>Magnoliopsida</taxon>
        <taxon>eudicotyledons</taxon>
        <taxon>Gunneridae</taxon>
        <taxon>Pentapetalae</taxon>
        <taxon>asterids</taxon>
        <taxon>campanulids</taxon>
        <taxon>Asterales</taxon>
        <taxon>Asteraceae</taxon>
        <taxon>Asteroideae</taxon>
        <taxon>Anthemideae</taxon>
        <taxon>Anthemidinae</taxon>
        <taxon>Tanacetum</taxon>
    </lineage>
</organism>
<sequence length="78" mass="7610">MEKGASEVYGMIAGYVNDAIIPAVDVVDGVSTDGSFAAGVFVAAGNGSDGVSVADGVSVPSSDATDAETQFAFMGLSS</sequence>
<reference evidence="1" key="1">
    <citation type="journal article" date="2022" name="Int. J. Mol. Sci.">
        <title>Draft Genome of Tanacetum Coccineum: Genomic Comparison of Closely Related Tanacetum-Family Plants.</title>
        <authorList>
            <person name="Yamashiro T."/>
            <person name="Shiraishi A."/>
            <person name="Nakayama K."/>
            <person name="Satake H."/>
        </authorList>
    </citation>
    <scope>NUCLEOTIDE SEQUENCE</scope>
</reference>
<gene>
    <name evidence="1" type="ORF">Tco_0677904</name>
</gene>
<reference evidence="1" key="2">
    <citation type="submission" date="2022-01" db="EMBL/GenBank/DDBJ databases">
        <authorList>
            <person name="Yamashiro T."/>
            <person name="Shiraishi A."/>
            <person name="Satake H."/>
            <person name="Nakayama K."/>
        </authorList>
    </citation>
    <scope>NUCLEOTIDE SEQUENCE</scope>
</reference>
<evidence type="ECO:0000313" key="1">
    <source>
        <dbReference type="EMBL" id="GJS63340.1"/>
    </source>
</evidence>
<dbReference type="EMBL" id="BQNB010009423">
    <property type="protein sequence ID" value="GJS63340.1"/>
    <property type="molecule type" value="Genomic_DNA"/>
</dbReference>
<evidence type="ECO:0000313" key="2">
    <source>
        <dbReference type="Proteomes" id="UP001151760"/>
    </source>
</evidence>
<protein>
    <submittedName>
        <fullName evidence="1">Uncharacterized protein</fullName>
    </submittedName>
</protein>
<proteinExistence type="predicted"/>
<name>A0ABQ4XEP5_9ASTR</name>